<feature type="compositionally biased region" description="Polar residues" evidence="1">
    <location>
        <begin position="115"/>
        <end position="139"/>
    </location>
</feature>
<dbReference type="Proteomes" id="UP001396334">
    <property type="component" value="Unassembled WGS sequence"/>
</dbReference>
<dbReference type="EMBL" id="JBBPBN010000257">
    <property type="protein sequence ID" value="KAK8492083.1"/>
    <property type="molecule type" value="Genomic_DNA"/>
</dbReference>
<sequence length="139" mass="15087">MSVSDPLALSLQVFALLLSHFTRVIPFLVFYFVHKSTPVEAPFPVSIAFRTESLNQDLGMIASKRPAQDCLDSIPLKVAGAYRFSLSDAFSRATSADEMPFDQEKKIGSPGRESNPGSSSIRASFPNSSGKRSKQGTLS</sequence>
<feature type="region of interest" description="Disordered" evidence="1">
    <location>
        <begin position="93"/>
        <end position="139"/>
    </location>
</feature>
<evidence type="ECO:0000313" key="2">
    <source>
        <dbReference type="EMBL" id="KAK8492083.1"/>
    </source>
</evidence>
<organism evidence="2 3">
    <name type="scientific">Hibiscus sabdariffa</name>
    <name type="common">roselle</name>
    <dbReference type="NCBI Taxonomy" id="183260"/>
    <lineage>
        <taxon>Eukaryota</taxon>
        <taxon>Viridiplantae</taxon>
        <taxon>Streptophyta</taxon>
        <taxon>Embryophyta</taxon>
        <taxon>Tracheophyta</taxon>
        <taxon>Spermatophyta</taxon>
        <taxon>Magnoliopsida</taxon>
        <taxon>eudicotyledons</taxon>
        <taxon>Gunneridae</taxon>
        <taxon>Pentapetalae</taxon>
        <taxon>rosids</taxon>
        <taxon>malvids</taxon>
        <taxon>Malvales</taxon>
        <taxon>Malvaceae</taxon>
        <taxon>Malvoideae</taxon>
        <taxon>Hibiscus</taxon>
    </lineage>
</organism>
<evidence type="ECO:0000313" key="3">
    <source>
        <dbReference type="Proteomes" id="UP001396334"/>
    </source>
</evidence>
<protein>
    <submittedName>
        <fullName evidence="2">Uncharacterized protein</fullName>
    </submittedName>
</protein>
<comment type="caution">
    <text evidence="2">The sequence shown here is derived from an EMBL/GenBank/DDBJ whole genome shotgun (WGS) entry which is preliminary data.</text>
</comment>
<accession>A0ABR2AGJ0</accession>
<proteinExistence type="predicted"/>
<gene>
    <name evidence="2" type="ORF">V6N11_014204</name>
</gene>
<evidence type="ECO:0000256" key="1">
    <source>
        <dbReference type="SAM" id="MobiDB-lite"/>
    </source>
</evidence>
<name>A0ABR2AGJ0_9ROSI</name>
<reference evidence="2 3" key="1">
    <citation type="journal article" date="2024" name="G3 (Bethesda)">
        <title>Genome assembly of Hibiscus sabdariffa L. provides insights into metabolisms of medicinal natural products.</title>
        <authorList>
            <person name="Kim T."/>
        </authorList>
    </citation>
    <scope>NUCLEOTIDE SEQUENCE [LARGE SCALE GENOMIC DNA]</scope>
    <source>
        <strain evidence="2">TK-2024</strain>
        <tissue evidence="2">Old leaves</tissue>
    </source>
</reference>
<keyword evidence="3" id="KW-1185">Reference proteome</keyword>